<evidence type="ECO:0000313" key="1">
    <source>
        <dbReference type="EMBL" id="AGI71400.1"/>
    </source>
</evidence>
<dbReference type="OrthoDB" id="1496333at2"/>
<dbReference type="AlphaFoldDB" id="M9RNQ1"/>
<dbReference type="EMBL" id="CP003742">
    <property type="protein sequence ID" value="AGI71400.1"/>
    <property type="molecule type" value="Genomic_DNA"/>
</dbReference>
<accession>M9RNQ1</accession>
<dbReference type="SUPFAM" id="SSF52540">
    <property type="entry name" value="P-loop containing nucleoside triphosphate hydrolases"/>
    <property type="match status" value="1"/>
</dbReference>
<dbReference type="InterPro" id="IPR027417">
    <property type="entry name" value="P-loop_NTPase"/>
</dbReference>
<protein>
    <recommendedName>
        <fullName evidence="3">Recombinase RecA</fullName>
    </recommendedName>
</protein>
<reference evidence="1 2" key="1">
    <citation type="journal article" date="2013" name="PLoS ONE">
        <title>Poles Apart: Arctic and Antarctic Octadecabacter strains Share High Genome Plasticity and a New Type of Xanthorhodopsin.</title>
        <authorList>
            <person name="Vollmers J."/>
            <person name="Voget S."/>
            <person name="Dietrich S."/>
            <person name="Gollnow K."/>
            <person name="Smits M."/>
            <person name="Meyer K."/>
            <person name="Brinkhoff T."/>
            <person name="Simon M."/>
            <person name="Daniel R."/>
        </authorList>
    </citation>
    <scope>NUCLEOTIDE SEQUENCE [LARGE SCALE GENOMIC DNA]</scope>
    <source>
        <strain evidence="1 2">238</strain>
    </source>
</reference>
<dbReference type="RefSeq" id="WP_015494606.1">
    <property type="nucleotide sequence ID" value="NC_020908.1"/>
</dbReference>
<dbReference type="HOGENOM" id="CLU_055618_0_0_5"/>
<dbReference type="Gene3D" id="3.40.50.300">
    <property type="entry name" value="P-loop containing nucleotide triphosphate hydrolases"/>
    <property type="match status" value="1"/>
</dbReference>
<evidence type="ECO:0000313" key="2">
    <source>
        <dbReference type="Proteomes" id="UP000004688"/>
    </source>
</evidence>
<evidence type="ECO:0008006" key="3">
    <source>
        <dbReference type="Google" id="ProtNLM"/>
    </source>
</evidence>
<dbReference type="Pfam" id="PF13481">
    <property type="entry name" value="AAA_25"/>
    <property type="match status" value="1"/>
</dbReference>
<dbReference type="STRING" id="391616.OA238_c12300"/>
<proteinExistence type="predicted"/>
<dbReference type="eggNOG" id="COG3598">
    <property type="taxonomic scope" value="Bacteria"/>
</dbReference>
<dbReference type="KEGG" id="oar:OA238_c12300"/>
<keyword evidence="2" id="KW-1185">Reference proteome</keyword>
<gene>
    <name evidence="1" type="ORF">OA238_c12300</name>
</gene>
<dbReference type="Proteomes" id="UP000004688">
    <property type="component" value="Chromosome"/>
</dbReference>
<sequence>MMDDFHDWPPMPPVETYLEGKLNVSTQLQFPTPFVWQDPATLPRRPWLYGRHLLRRQVSVTVAPGGVGKSSLTICEGLAMASGRDLMGEWIADDLSVWIFNLEDPRDELQLRITAAMQHHKVAPEEIEGRLYVDTGRERELCTAVAGRDGTKIVKPVMDALAEEIISRNIDVLVIDPFVSSHRAGENDNNAIDMIAKEWARLADRCNCAIELVHHTRKTNGAEATTEDGRGGSALLAAARSGRVLNKMADNMKEDAGIPASDLRTYFAVIRDKANLAPVGKRQWRRMETFEMANGEDVGVCEAWEWPDTFDGMTSKDLLAVQNAIEGKAARFSEQAGDQWVGCIVADVLGIDVIKNRKRIKRIIAGWLQSGAFVKGEAYGPQRRKVPVLEVGEWATE</sequence>
<organism evidence="1 2">
    <name type="scientific">Octadecabacter arcticus 238</name>
    <dbReference type="NCBI Taxonomy" id="391616"/>
    <lineage>
        <taxon>Bacteria</taxon>
        <taxon>Pseudomonadati</taxon>
        <taxon>Pseudomonadota</taxon>
        <taxon>Alphaproteobacteria</taxon>
        <taxon>Rhodobacterales</taxon>
        <taxon>Roseobacteraceae</taxon>
        <taxon>Octadecabacter</taxon>
    </lineage>
</organism>
<name>M9RNQ1_9RHOB</name>